<reference evidence="1 2" key="1">
    <citation type="submission" date="2014-03" db="EMBL/GenBank/DDBJ databases">
        <title>Draft genome sequence of the novel thermoacidophilic archaea Acidianus copahuensis ALE1 strain, isolated from Copahue volcanic area in Neuquen Argentina.</title>
        <authorList>
            <person name="Urbieta M.S."/>
            <person name="Rascovan N."/>
            <person name="Castro C."/>
            <person name="Revale S."/>
            <person name="Giaveno M.A."/>
            <person name="Vazquez M.P."/>
            <person name="Donati E.R."/>
        </authorList>
    </citation>
    <scope>NUCLEOTIDE SEQUENCE [LARGE SCALE GENOMIC DNA]</scope>
    <source>
        <strain evidence="1 2">ALE1</strain>
    </source>
</reference>
<dbReference type="AlphaFoldDB" id="A0A031LL30"/>
<comment type="caution">
    <text evidence="1">The sequence shown here is derived from an EMBL/GenBank/DDBJ whole genome shotgun (WGS) entry which is preliminary data.</text>
</comment>
<protein>
    <submittedName>
        <fullName evidence="1">Uncharacterized protein</fullName>
    </submittedName>
</protein>
<name>A0A031LL30_9CREN</name>
<accession>A0A031LL30</accession>
<dbReference type="Proteomes" id="UP000024332">
    <property type="component" value="Unassembled WGS sequence"/>
</dbReference>
<proteinExistence type="predicted"/>
<sequence>MDAYSFLLYVIERSEEGSTIVLMINNKMPVMINKTDNFSFLAYFCLNDDVKKVKKEFSKATLHRAIMDFLDEISSTVGEEVKDIKLGDISSFSNCLPKREKRKRREELESLISEYREIERDEIAVPIFSYDMESVYFLPEKGIVEINPETSFDNKGYEDDIIDKILFSFKLDIAMGNPFSTSNGFTFFTASYIDRGELGKEKFRGEEISMKSGTAFIGGNRGIKTYDITFLDRGISTKGRLYIGYFLKAENTFLKLKSISLEEAQTNNKFSANDYLFASYTAASLDEVDLLGYDKFLSGYLNLAISKSDARGLIKEIIETHSTMIHELPFIYDVDGEKAKIVDPISYWYFSSKGEKVRTCDQPKLRDRVEMWKKIKSILLRRKWMNKFLV</sequence>
<evidence type="ECO:0000313" key="1">
    <source>
        <dbReference type="EMBL" id="EZQ01919.1"/>
    </source>
</evidence>
<dbReference type="OrthoDB" id="36791at2157"/>
<dbReference type="RefSeq" id="WP_048100538.1">
    <property type="nucleotide sequence ID" value="NZ_JFZT01000059.1"/>
</dbReference>
<organism evidence="1 2">
    <name type="scientific">Candidatus Acidianus copahuensis</name>
    <dbReference type="NCBI Taxonomy" id="1160895"/>
    <lineage>
        <taxon>Archaea</taxon>
        <taxon>Thermoproteota</taxon>
        <taxon>Thermoprotei</taxon>
        <taxon>Sulfolobales</taxon>
        <taxon>Sulfolobaceae</taxon>
        <taxon>Acidianus</taxon>
    </lineage>
</organism>
<keyword evidence="2" id="KW-1185">Reference proteome</keyword>
<evidence type="ECO:0000313" key="2">
    <source>
        <dbReference type="Proteomes" id="UP000024332"/>
    </source>
</evidence>
<dbReference type="EMBL" id="JFZT01000059">
    <property type="protein sequence ID" value="EZQ01919.1"/>
    <property type="molecule type" value="Genomic_DNA"/>
</dbReference>
<gene>
    <name evidence="1" type="ORF">CM19_11810</name>
</gene>